<feature type="transmembrane region" description="Helical" evidence="1">
    <location>
        <begin position="91"/>
        <end position="110"/>
    </location>
</feature>
<organism evidence="3 4">
    <name type="scientific">Sharpea azabuensis</name>
    <dbReference type="NCBI Taxonomy" id="322505"/>
    <lineage>
        <taxon>Bacteria</taxon>
        <taxon>Bacillati</taxon>
        <taxon>Bacillota</taxon>
        <taxon>Erysipelotrichia</taxon>
        <taxon>Erysipelotrichales</taxon>
        <taxon>Coprobacillaceae</taxon>
        <taxon>Sharpea</taxon>
    </lineage>
</organism>
<dbReference type="EMBL" id="FNYK01000006">
    <property type="protein sequence ID" value="SEI49814.1"/>
    <property type="molecule type" value="Genomic_DNA"/>
</dbReference>
<keyword evidence="4" id="KW-1185">Reference proteome</keyword>
<name>A0A1H6R9B6_9FIRM</name>
<dbReference type="Proteomes" id="UP000183028">
    <property type="component" value="Unassembled WGS sequence"/>
</dbReference>
<sequence length="202" mass="23400">MKCPNCGKDVKNDRDVCPYCGTKLSTCKSALKKWILEPKTVSIFGMCTGGLMLVMLLMTTRIDTIMKRVNLFFHNDDFNTTITCLQFIPPIYYLAFVLAIMTMVLATIHYYKGKDYRLMIFSSLITAQTILMIANMKFIRMLQAILMAYRNSLTNETIEFDIFYLFGHLSEMKRMFLIMLIFGLIVLAYAIFMFILNNKEGK</sequence>
<proteinExistence type="predicted"/>
<feature type="transmembrane region" description="Helical" evidence="1">
    <location>
        <begin position="116"/>
        <end position="134"/>
    </location>
</feature>
<dbReference type="RefSeq" id="WP_074731319.1">
    <property type="nucleotide sequence ID" value="NZ_FNYK01000006.1"/>
</dbReference>
<dbReference type="AlphaFoldDB" id="A0A1H6R9B6"/>
<dbReference type="Pfam" id="PF13240">
    <property type="entry name" value="Zn_Ribbon_1"/>
    <property type="match status" value="1"/>
</dbReference>
<evidence type="ECO:0000259" key="2">
    <source>
        <dbReference type="Pfam" id="PF13240"/>
    </source>
</evidence>
<feature type="transmembrane region" description="Helical" evidence="1">
    <location>
        <begin position="41"/>
        <end position="58"/>
    </location>
</feature>
<dbReference type="OrthoDB" id="2319231at2"/>
<evidence type="ECO:0000256" key="1">
    <source>
        <dbReference type="SAM" id="Phobius"/>
    </source>
</evidence>
<evidence type="ECO:0000313" key="3">
    <source>
        <dbReference type="EMBL" id="SEI49814.1"/>
    </source>
</evidence>
<feature type="domain" description="Zinc-ribbon" evidence="2">
    <location>
        <begin position="2"/>
        <end position="24"/>
    </location>
</feature>
<keyword evidence="1" id="KW-1133">Transmembrane helix</keyword>
<dbReference type="InterPro" id="IPR026870">
    <property type="entry name" value="Zinc_ribbon_dom"/>
</dbReference>
<protein>
    <submittedName>
        <fullName evidence="3">Zinc-ribbon domain-containing protein</fullName>
    </submittedName>
</protein>
<accession>A0A1H6R9B6</accession>
<reference evidence="4" key="1">
    <citation type="submission" date="2016-10" db="EMBL/GenBank/DDBJ databases">
        <authorList>
            <person name="Varghese N."/>
            <person name="Submissions S."/>
        </authorList>
    </citation>
    <scope>NUCLEOTIDE SEQUENCE [LARGE SCALE GENOMIC DNA]</scope>
    <source>
        <strain evidence="4">DSM 20406</strain>
    </source>
</reference>
<feature type="transmembrane region" description="Helical" evidence="1">
    <location>
        <begin position="175"/>
        <end position="196"/>
    </location>
</feature>
<dbReference type="STRING" id="322505.SAMN04487836_10960"/>
<evidence type="ECO:0000313" key="4">
    <source>
        <dbReference type="Proteomes" id="UP000183028"/>
    </source>
</evidence>
<keyword evidence="1" id="KW-0812">Transmembrane</keyword>
<keyword evidence="1" id="KW-0472">Membrane</keyword>
<gene>
    <name evidence="3" type="ORF">SAMN04487834_100653</name>
</gene>